<feature type="transmembrane region" description="Helical" evidence="2">
    <location>
        <begin position="370"/>
        <end position="392"/>
    </location>
</feature>
<proteinExistence type="predicted"/>
<feature type="transmembrane region" description="Helical" evidence="2">
    <location>
        <begin position="305"/>
        <end position="326"/>
    </location>
</feature>
<feature type="transmembrane region" description="Helical" evidence="2">
    <location>
        <begin position="144"/>
        <end position="163"/>
    </location>
</feature>
<evidence type="ECO:0000313" key="3">
    <source>
        <dbReference type="EMBL" id="PUE59642.1"/>
    </source>
</evidence>
<evidence type="ECO:0008006" key="5">
    <source>
        <dbReference type="Google" id="ProtNLM"/>
    </source>
</evidence>
<keyword evidence="2" id="KW-1133">Transmembrane helix</keyword>
<feature type="transmembrane region" description="Helical" evidence="2">
    <location>
        <begin position="239"/>
        <end position="257"/>
    </location>
</feature>
<evidence type="ECO:0000256" key="1">
    <source>
        <dbReference type="SAM" id="MobiDB-lite"/>
    </source>
</evidence>
<feature type="transmembrane region" description="Helical" evidence="2">
    <location>
        <begin position="338"/>
        <end position="358"/>
    </location>
</feature>
<keyword evidence="4" id="KW-1185">Reference proteome</keyword>
<feature type="transmembrane region" description="Helical" evidence="2">
    <location>
        <begin position="47"/>
        <end position="66"/>
    </location>
</feature>
<evidence type="ECO:0000256" key="2">
    <source>
        <dbReference type="SAM" id="Phobius"/>
    </source>
</evidence>
<gene>
    <name evidence="3" type="ORF">B9Z44_08685</name>
</gene>
<feature type="region of interest" description="Disordered" evidence="1">
    <location>
        <begin position="206"/>
        <end position="230"/>
    </location>
</feature>
<accession>A0A315EUL5</accession>
<name>A0A315EUL5_9BURK</name>
<keyword evidence="2" id="KW-0812">Transmembrane</keyword>
<reference evidence="3 4" key="1">
    <citation type="submission" date="2017-04" db="EMBL/GenBank/DDBJ databases">
        <title>Unexpected and diverse lifestyles within the genus Limnohabitans.</title>
        <authorList>
            <person name="Kasalicky V."/>
            <person name="Mehrshad M."/>
            <person name="Andrei S.-A."/>
            <person name="Salcher M."/>
            <person name="Kratochvilova H."/>
            <person name="Simek K."/>
            <person name="Ghai R."/>
        </authorList>
    </citation>
    <scope>NUCLEOTIDE SEQUENCE [LARGE SCALE GENOMIC DNA]</scope>
    <source>
        <strain evidence="3 4">MWH-C5</strain>
    </source>
</reference>
<organism evidence="3 4">
    <name type="scientific">Limnohabitans curvus</name>
    <dbReference type="NCBI Taxonomy" id="323423"/>
    <lineage>
        <taxon>Bacteria</taxon>
        <taxon>Pseudomonadati</taxon>
        <taxon>Pseudomonadota</taxon>
        <taxon>Betaproteobacteria</taxon>
        <taxon>Burkholderiales</taxon>
        <taxon>Comamonadaceae</taxon>
        <taxon>Limnohabitans</taxon>
    </lineage>
</organism>
<feature type="transmembrane region" description="Helical" evidence="2">
    <location>
        <begin position="263"/>
        <end position="284"/>
    </location>
</feature>
<feature type="transmembrane region" description="Helical" evidence="2">
    <location>
        <begin position="398"/>
        <end position="421"/>
    </location>
</feature>
<dbReference type="Proteomes" id="UP000251341">
    <property type="component" value="Unassembled WGS sequence"/>
</dbReference>
<sequence>MSGFKRLNMSSTSRVVALSSAVAFATQVAFALLMLRLFTPQEVGEFSVISQIGFFWMTLALAQSPLGMLANQHLPAHIAAQHAWRASALRGLGLLPVAALAVWFSQLAMWPALLWALLLAFCQMGWMLAQSLTLRMGSAWQQAAVRVLPPLTAATTALTAALLGASVGWGGPTLVLSALLGYALGAAWLVPALRARDVRDVHVDSTPSADAATSTPDVTQATNAQQSDPRSATLRMAHTLVDALLATAIIVVWQRLYGAEETGWMSALLRVLGFLPAVVHMAWAQVALAQGHRPNSPHTASGTPWWLGLGAFACVIVLGLSCAVALYQEWLDPRWHGVWAYIAPLVLWQGSACLSAAFSHRPFQTHAARAYSWACMALGVLQALVLLAPMGLAQHMDAAQHMAAFACVSSLGLLGLTVWMARLR</sequence>
<dbReference type="EMBL" id="NESP01000001">
    <property type="protein sequence ID" value="PUE59642.1"/>
    <property type="molecule type" value="Genomic_DNA"/>
</dbReference>
<comment type="caution">
    <text evidence="3">The sequence shown here is derived from an EMBL/GenBank/DDBJ whole genome shotgun (WGS) entry which is preliminary data.</text>
</comment>
<feature type="transmembrane region" description="Helical" evidence="2">
    <location>
        <begin position="169"/>
        <end position="190"/>
    </location>
</feature>
<feature type="transmembrane region" description="Helical" evidence="2">
    <location>
        <begin position="87"/>
        <end position="106"/>
    </location>
</feature>
<keyword evidence="2" id="KW-0472">Membrane</keyword>
<protein>
    <recommendedName>
        <fullName evidence="5">Polysaccharide biosynthesis protein</fullName>
    </recommendedName>
</protein>
<feature type="transmembrane region" description="Helical" evidence="2">
    <location>
        <begin position="112"/>
        <end position="132"/>
    </location>
</feature>
<evidence type="ECO:0000313" key="4">
    <source>
        <dbReference type="Proteomes" id="UP000251341"/>
    </source>
</evidence>
<dbReference type="AlphaFoldDB" id="A0A315EUL5"/>